<feature type="transmembrane region" description="Helical" evidence="1">
    <location>
        <begin position="66"/>
        <end position="85"/>
    </location>
</feature>
<keyword evidence="1" id="KW-1133">Transmembrane helix</keyword>
<evidence type="ECO:0000313" key="2">
    <source>
        <dbReference type="EMBL" id="WEE24929.1"/>
    </source>
</evidence>
<accession>A0AAX3P2L1</accession>
<name>A0AAX3P2L1_AERHY</name>
<feature type="transmembrane region" description="Helical" evidence="1">
    <location>
        <begin position="91"/>
        <end position="111"/>
    </location>
</feature>
<sequence>MKLGPIEGTKEEITGFFQDNGLKASDYFQIPEAPIGTLWLVVPAFCVVASLGALTLLESLKQGHQTFIFLIGCTAIVWLATVVQLRFKHAWATGIVVIGGLLLMLVALGAISPTQMLNEVKSLRK</sequence>
<feature type="transmembrane region" description="Helical" evidence="1">
    <location>
        <begin position="37"/>
        <end position="57"/>
    </location>
</feature>
<dbReference type="AlphaFoldDB" id="A0AAX3P2L1"/>
<protein>
    <submittedName>
        <fullName evidence="2">Uncharacterized protein</fullName>
    </submittedName>
</protein>
<evidence type="ECO:0000256" key="1">
    <source>
        <dbReference type="SAM" id="Phobius"/>
    </source>
</evidence>
<evidence type="ECO:0000313" key="3">
    <source>
        <dbReference type="Proteomes" id="UP001214666"/>
    </source>
</evidence>
<reference evidence="2" key="1">
    <citation type="submission" date="2023-02" db="EMBL/GenBank/DDBJ databases">
        <title>The sequence of Aeromonas hydrophila K533.</title>
        <authorList>
            <person name="Luo X."/>
        </authorList>
    </citation>
    <scope>NUCLEOTIDE SEQUENCE</scope>
    <source>
        <strain evidence="2">K533</strain>
    </source>
</reference>
<keyword evidence="1" id="KW-0812">Transmembrane</keyword>
<dbReference type="Proteomes" id="UP001214666">
    <property type="component" value="Chromosome"/>
</dbReference>
<organism evidence="2 3">
    <name type="scientific">Aeromonas hydrophila</name>
    <dbReference type="NCBI Taxonomy" id="644"/>
    <lineage>
        <taxon>Bacteria</taxon>
        <taxon>Pseudomonadati</taxon>
        <taxon>Pseudomonadota</taxon>
        <taxon>Gammaproteobacteria</taxon>
        <taxon>Aeromonadales</taxon>
        <taxon>Aeromonadaceae</taxon>
        <taxon>Aeromonas</taxon>
    </lineage>
</organism>
<proteinExistence type="predicted"/>
<keyword evidence="1" id="KW-0472">Membrane</keyword>
<dbReference type="RefSeq" id="WP_053288704.1">
    <property type="nucleotide sequence ID" value="NZ_CP118942.1"/>
</dbReference>
<dbReference type="EMBL" id="CP118942">
    <property type="protein sequence ID" value="WEE24929.1"/>
    <property type="molecule type" value="Genomic_DNA"/>
</dbReference>
<gene>
    <name evidence="2" type="ORF">PY771_14735</name>
</gene>